<dbReference type="AlphaFoldDB" id="A0A427AGH3"/>
<accession>A0A427AGH3</accession>
<dbReference type="SMART" id="SM00108">
    <property type="entry name" value="B_lectin"/>
    <property type="match status" value="2"/>
</dbReference>
<evidence type="ECO:0000256" key="2">
    <source>
        <dbReference type="SAM" id="SignalP"/>
    </source>
</evidence>
<dbReference type="Gene3D" id="2.90.10.10">
    <property type="entry name" value="Bulb-type lectin domain"/>
    <property type="match status" value="2"/>
</dbReference>
<evidence type="ECO:0000313" key="5">
    <source>
        <dbReference type="Proteomes" id="UP000287651"/>
    </source>
</evidence>
<keyword evidence="1" id="KW-1133">Transmembrane helix</keyword>
<feature type="signal peptide" evidence="2">
    <location>
        <begin position="1"/>
        <end position="19"/>
    </location>
</feature>
<feature type="domain" description="Bulb-type lectin" evidence="3">
    <location>
        <begin position="241"/>
        <end position="350"/>
    </location>
</feature>
<dbReference type="PROSITE" id="PS50927">
    <property type="entry name" value="BULB_LECTIN"/>
    <property type="match status" value="2"/>
</dbReference>
<reference evidence="4 5" key="1">
    <citation type="journal article" date="2014" name="Agronomy (Basel)">
        <title>A Draft Genome Sequence for Ensete ventricosum, the Drought-Tolerant Tree Against Hunger.</title>
        <authorList>
            <person name="Harrison J."/>
            <person name="Moore K.A."/>
            <person name="Paszkiewicz K."/>
            <person name="Jones T."/>
            <person name="Grant M."/>
            <person name="Ambacheew D."/>
            <person name="Muzemil S."/>
            <person name="Studholme D.J."/>
        </authorList>
    </citation>
    <scope>NUCLEOTIDE SEQUENCE [LARGE SCALE GENOMIC DNA]</scope>
</reference>
<dbReference type="EMBL" id="AMZH03002532">
    <property type="protein sequence ID" value="RRT75271.1"/>
    <property type="molecule type" value="Genomic_DNA"/>
</dbReference>
<protein>
    <recommendedName>
        <fullName evidence="3">Bulb-type lectin domain-containing protein</fullName>
    </recommendedName>
</protein>
<sequence length="350" mass="39282">MCSVLISLLIAISCRESIATDIEFSWRHVTTSNKHACMWISCSRDPQFPMHEHYRHLHASFVFISLFMTSQSQLRDASASHPTAMALLIVVLVTFVGLLAPLVMASTDFVIYSDPPTALLPGQSFQYDLTPQGIPYGPASLSMNHDCDLVLHFHNQKTWATNTTGLGTDCYLTVDSHGEAAVKRDLHYPVWSSGKKSVQGSYAFLVQWNGGLGIYGPATWSSSNPPSLRDAGDEHPNVTTDYVFYSYSILPIGKILDYKNFKLVLRDDCNLVLEDTATGKIRWQTSTSSPLHDCFVTLDDQGELFVKHNRRDVLWRSGTRSTPFLYILVLRYDGTLGVYGPQIWTTKPFW</sequence>
<comment type="caution">
    <text evidence="4">The sequence shown here is derived from an EMBL/GenBank/DDBJ whole genome shotgun (WGS) entry which is preliminary data.</text>
</comment>
<keyword evidence="1" id="KW-0812">Transmembrane</keyword>
<dbReference type="GO" id="GO:0051707">
    <property type="term" value="P:response to other organism"/>
    <property type="evidence" value="ECO:0007669"/>
    <property type="project" value="UniProtKB-ARBA"/>
</dbReference>
<evidence type="ECO:0000313" key="4">
    <source>
        <dbReference type="EMBL" id="RRT75271.1"/>
    </source>
</evidence>
<organism evidence="4 5">
    <name type="scientific">Ensete ventricosum</name>
    <name type="common">Abyssinian banana</name>
    <name type="synonym">Musa ensete</name>
    <dbReference type="NCBI Taxonomy" id="4639"/>
    <lineage>
        <taxon>Eukaryota</taxon>
        <taxon>Viridiplantae</taxon>
        <taxon>Streptophyta</taxon>
        <taxon>Embryophyta</taxon>
        <taxon>Tracheophyta</taxon>
        <taxon>Spermatophyta</taxon>
        <taxon>Magnoliopsida</taxon>
        <taxon>Liliopsida</taxon>
        <taxon>Zingiberales</taxon>
        <taxon>Musaceae</taxon>
        <taxon>Ensete</taxon>
    </lineage>
</organism>
<dbReference type="Proteomes" id="UP000287651">
    <property type="component" value="Unassembled WGS sequence"/>
</dbReference>
<evidence type="ECO:0000256" key="1">
    <source>
        <dbReference type="SAM" id="Phobius"/>
    </source>
</evidence>
<evidence type="ECO:0000259" key="3">
    <source>
        <dbReference type="PROSITE" id="PS50927"/>
    </source>
</evidence>
<proteinExistence type="predicted"/>
<dbReference type="InterPro" id="IPR036426">
    <property type="entry name" value="Bulb-type_lectin_dom_sf"/>
</dbReference>
<feature type="domain" description="Bulb-type lectin" evidence="3">
    <location>
        <begin position="116"/>
        <end position="227"/>
    </location>
</feature>
<feature type="chain" id="PRO_5019312701" description="Bulb-type lectin domain-containing protein" evidence="2">
    <location>
        <begin position="20"/>
        <end position="350"/>
    </location>
</feature>
<name>A0A427AGH3_ENSVE</name>
<dbReference type="SUPFAM" id="SSF51110">
    <property type="entry name" value="alpha-D-mannose-specific plant lectins"/>
    <property type="match status" value="2"/>
</dbReference>
<gene>
    <name evidence="4" type="ORF">B296_00002560</name>
</gene>
<dbReference type="InterPro" id="IPR001480">
    <property type="entry name" value="Bulb-type_lectin_dom"/>
</dbReference>
<feature type="transmembrane region" description="Helical" evidence="1">
    <location>
        <begin position="82"/>
        <end position="104"/>
    </location>
</feature>
<keyword evidence="1" id="KW-0472">Membrane</keyword>
<keyword evidence="2" id="KW-0732">Signal</keyword>